<dbReference type="InterPro" id="IPR029063">
    <property type="entry name" value="SAM-dependent_MTases_sf"/>
</dbReference>
<accession>A0A1H7DPT6</accession>
<gene>
    <name evidence="1" type="ORF">SAMN05443287_1168</name>
</gene>
<evidence type="ECO:0000313" key="1">
    <source>
        <dbReference type="EMBL" id="SEK03756.1"/>
    </source>
</evidence>
<dbReference type="Gene3D" id="3.40.50.150">
    <property type="entry name" value="Vaccinia Virus protein VP39"/>
    <property type="match status" value="1"/>
</dbReference>
<protein>
    <submittedName>
        <fullName evidence="1">S-adenosyl methyltransferase</fullName>
    </submittedName>
</protein>
<name>A0A1H7DPT6_9ACTN</name>
<keyword evidence="1" id="KW-0808">Transferase</keyword>
<dbReference type="GO" id="GO:0032259">
    <property type="term" value="P:methylation"/>
    <property type="evidence" value="ECO:0007669"/>
    <property type="project" value="UniProtKB-KW"/>
</dbReference>
<keyword evidence="2" id="KW-1185">Reference proteome</keyword>
<dbReference type="SUPFAM" id="SSF53335">
    <property type="entry name" value="S-adenosyl-L-methionine-dependent methyltransferases"/>
    <property type="match status" value="1"/>
</dbReference>
<dbReference type="RefSeq" id="WP_092383034.1">
    <property type="nucleotide sequence ID" value="NZ_BOPI01000018.1"/>
</dbReference>
<dbReference type="STRING" id="1144548.SAMN05443287_1168"/>
<evidence type="ECO:0000313" key="2">
    <source>
        <dbReference type="Proteomes" id="UP000198707"/>
    </source>
</evidence>
<dbReference type="AlphaFoldDB" id="A0A1H7DPT6"/>
<sequence length="275" mass="30109">MTSPEVAPSGVDMSAPSIARVYDFMLGGKDNFAVDRAVAEHALRITPDGPQAAQANRAFLRRVVRFLAAEQGVDQFLDLGSGLPTQGNVHQVATSHDAQARVVYVDNDPIVLAHGRALLASDGAATVIQADIRSPEAILEHPEVRQFLDFDRPVGLLLFAILHHLRDDEDPKAVATRLIEPLPSGSYVAISHFRDPGERHPDASHKAREVELVFNQSLGTGRWRTDEEILSFVEDLEVLEPGLVPLAEWRPEPGEAAPSQSDTYHTFVGLVARKR</sequence>
<keyword evidence="1" id="KW-0489">Methyltransferase</keyword>
<dbReference type="Pfam" id="PF04672">
    <property type="entry name" value="Methyltransf_19"/>
    <property type="match status" value="1"/>
</dbReference>
<proteinExistence type="predicted"/>
<dbReference type="EMBL" id="FNYV01000016">
    <property type="protein sequence ID" value="SEK03756.1"/>
    <property type="molecule type" value="Genomic_DNA"/>
</dbReference>
<dbReference type="PIRSF" id="PIRSF017393">
    <property type="entry name" value="MTase_SAV2177"/>
    <property type="match status" value="1"/>
</dbReference>
<dbReference type="InterPro" id="IPR006764">
    <property type="entry name" value="SAM_dep_MeTrfase_SAV2177_type"/>
</dbReference>
<organism evidence="1 2">
    <name type="scientific">Micromonospora phaseoli</name>
    <dbReference type="NCBI Taxonomy" id="1144548"/>
    <lineage>
        <taxon>Bacteria</taxon>
        <taxon>Bacillati</taxon>
        <taxon>Actinomycetota</taxon>
        <taxon>Actinomycetes</taxon>
        <taxon>Micromonosporales</taxon>
        <taxon>Micromonosporaceae</taxon>
        <taxon>Micromonospora</taxon>
    </lineage>
</organism>
<dbReference type="Proteomes" id="UP000198707">
    <property type="component" value="Unassembled WGS sequence"/>
</dbReference>
<dbReference type="OrthoDB" id="4073278at2"/>
<dbReference type="GO" id="GO:0008168">
    <property type="term" value="F:methyltransferase activity"/>
    <property type="evidence" value="ECO:0007669"/>
    <property type="project" value="UniProtKB-KW"/>
</dbReference>
<reference evidence="2" key="1">
    <citation type="submission" date="2016-10" db="EMBL/GenBank/DDBJ databases">
        <authorList>
            <person name="Varghese N."/>
            <person name="Submissions S."/>
        </authorList>
    </citation>
    <scope>NUCLEOTIDE SEQUENCE [LARGE SCALE GENOMIC DNA]</scope>
    <source>
        <strain evidence="2">CGMCC 4.7038</strain>
    </source>
</reference>